<gene>
    <name evidence="1" type="ORF">ACFQMA_12320</name>
</gene>
<accession>A0ABD5XZP0</accession>
<evidence type="ECO:0008006" key="3">
    <source>
        <dbReference type="Google" id="ProtNLM"/>
    </source>
</evidence>
<dbReference type="EMBL" id="JBHTAS010000001">
    <property type="protein sequence ID" value="MFC7140607.1"/>
    <property type="molecule type" value="Genomic_DNA"/>
</dbReference>
<dbReference type="GeneID" id="78820904"/>
<proteinExistence type="predicted"/>
<organism evidence="1 2">
    <name type="scientific">Halosimplex aquaticum</name>
    <dbReference type="NCBI Taxonomy" id="3026162"/>
    <lineage>
        <taxon>Archaea</taxon>
        <taxon>Methanobacteriati</taxon>
        <taxon>Methanobacteriota</taxon>
        <taxon>Stenosarchaea group</taxon>
        <taxon>Halobacteria</taxon>
        <taxon>Halobacteriales</taxon>
        <taxon>Haloarculaceae</taxon>
        <taxon>Halosimplex</taxon>
    </lineage>
</organism>
<sequence length="99" mass="11298">MAQIPKTQFTMLQGILAHPNESPSIIQLDEMNPRLEQEEIQEHLQHLVDVNIVEQTNDRDPTTRYRLTGNGRGELMGTGLFDAEATLKNYYQNTSSPTR</sequence>
<dbReference type="InterPro" id="IPR036388">
    <property type="entry name" value="WH-like_DNA-bd_sf"/>
</dbReference>
<dbReference type="Proteomes" id="UP001596432">
    <property type="component" value="Unassembled WGS sequence"/>
</dbReference>
<keyword evidence="2" id="KW-1185">Reference proteome</keyword>
<dbReference type="Gene3D" id="1.10.10.10">
    <property type="entry name" value="Winged helix-like DNA-binding domain superfamily/Winged helix DNA-binding domain"/>
    <property type="match status" value="1"/>
</dbReference>
<comment type="caution">
    <text evidence="1">The sequence shown here is derived from an EMBL/GenBank/DDBJ whole genome shotgun (WGS) entry which is preliminary data.</text>
</comment>
<protein>
    <recommendedName>
        <fullName evidence="3">Transcriptional regulator PadR-like family protein</fullName>
    </recommendedName>
</protein>
<evidence type="ECO:0000313" key="2">
    <source>
        <dbReference type="Proteomes" id="UP001596432"/>
    </source>
</evidence>
<evidence type="ECO:0000313" key="1">
    <source>
        <dbReference type="EMBL" id="MFC7140607.1"/>
    </source>
</evidence>
<dbReference type="AlphaFoldDB" id="A0ABD5XZP0"/>
<dbReference type="RefSeq" id="WP_274321704.1">
    <property type="nucleotide sequence ID" value="NZ_CP118158.1"/>
</dbReference>
<reference evidence="1 2" key="1">
    <citation type="journal article" date="2019" name="Int. J. Syst. Evol. Microbiol.">
        <title>The Global Catalogue of Microorganisms (GCM) 10K type strain sequencing project: providing services to taxonomists for standard genome sequencing and annotation.</title>
        <authorList>
            <consortium name="The Broad Institute Genomics Platform"/>
            <consortium name="The Broad Institute Genome Sequencing Center for Infectious Disease"/>
            <person name="Wu L."/>
            <person name="Ma J."/>
        </authorList>
    </citation>
    <scope>NUCLEOTIDE SEQUENCE [LARGE SCALE GENOMIC DNA]</scope>
    <source>
        <strain evidence="1 2">XZYJT29</strain>
    </source>
</reference>
<name>A0ABD5XZP0_9EURY</name>